<dbReference type="OrthoDB" id="9804955at2"/>
<dbReference type="Pfam" id="PF00990">
    <property type="entry name" value="GGDEF"/>
    <property type="match status" value="1"/>
</dbReference>
<dbReference type="EMBL" id="SLUM01000014">
    <property type="protein sequence ID" value="TCL56093.1"/>
    <property type="molecule type" value="Genomic_DNA"/>
</dbReference>
<dbReference type="InterPro" id="IPR050469">
    <property type="entry name" value="Diguanylate_Cyclase"/>
</dbReference>
<feature type="transmembrane region" description="Helical" evidence="1">
    <location>
        <begin position="91"/>
        <end position="124"/>
    </location>
</feature>
<keyword evidence="1" id="KW-0812">Transmembrane</keyword>
<keyword evidence="1" id="KW-0472">Membrane</keyword>
<dbReference type="SMART" id="SM00267">
    <property type="entry name" value="GGDEF"/>
    <property type="match status" value="1"/>
</dbReference>
<reference evidence="3 4" key="1">
    <citation type="submission" date="2019-03" db="EMBL/GenBank/DDBJ databases">
        <title>Genomic Encyclopedia of Type Strains, Phase IV (KMG-IV): sequencing the most valuable type-strain genomes for metagenomic binning, comparative biology and taxonomic classification.</title>
        <authorList>
            <person name="Goeker M."/>
        </authorList>
    </citation>
    <scope>NUCLEOTIDE SEQUENCE [LARGE SCALE GENOMIC DNA]</scope>
    <source>
        <strain evidence="3 4">DSM 100451</strain>
    </source>
</reference>
<feature type="transmembrane region" description="Helical" evidence="1">
    <location>
        <begin position="136"/>
        <end position="157"/>
    </location>
</feature>
<gene>
    <name evidence="3" type="ORF">EDD77_11447</name>
</gene>
<dbReference type="AlphaFoldDB" id="A0A4R1QSR6"/>
<protein>
    <submittedName>
        <fullName evidence="3">Diguanylate cyclase</fullName>
    </submittedName>
</protein>
<dbReference type="RefSeq" id="WP_058963496.1">
    <property type="nucleotide sequence ID" value="NZ_CABKVM010000014.1"/>
</dbReference>
<evidence type="ECO:0000259" key="2">
    <source>
        <dbReference type="PROSITE" id="PS50887"/>
    </source>
</evidence>
<feature type="domain" description="GGDEF" evidence="2">
    <location>
        <begin position="231"/>
        <end position="358"/>
    </location>
</feature>
<dbReference type="GO" id="GO:1902201">
    <property type="term" value="P:negative regulation of bacterial-type flagellum-dependent cell motility"/>
    <property type="evidence" value="ECO:0007669"/>
    <property type="project" value="TreeGrafter"/>
</dbReference>
<comment type="caution">
    <text evidence="3">The sequence shown here is derived from an EMBL/GenBank/DDBJ whole genome shotgun (WGS) entry which is preliminary data.</text>
</comment>
<dbReference type="STRING" id="1650663.GCA_001486665_01026"/>
<evidence type="ECO:0000313" key="3">
    <source>
        <dbReference type="EMBL" id="TCL56093.1"/>
    </source>
</evidence>
<dbReference type="PROSITE" id="PS50887">
    <property type="entry name" value="GGDEF"/>
    <property type="match status" value="1"/>
</dbReference>
<dbReference type="InterPro" id="IPR029787">
    <property type="entry name" value="Nucleotide_cyclase"/>
</dbReference>
<dbReference type="Gene3D" id="3.30.70.270">
    <property type="match status" value="1"/>
</dbReference>
<evidence type="ECO:0000313" key="4">
    <source>
        <dbReference type="Proteomes" id="UP000295184"/>
    </source>
</evidence>
<dbReference type="InterPro" id="IPR043128">
    <property type="entry name" value="Rev_trsase/Diguanyl_cyclase"/>
</dbReference>
<dbReference type="CDD" id="cd01949">
    <property type="entry name" value="GGDEF"/>
    <property type="match status" value="1"/>
</dbReference>
<proteinExistence type="predicted"/>
<dbReference type="Proteomes" id="UP000295184">
    <property type="component" value="Unassembled WGS sequence"/>
</dbReference>
<keyword evidence="1" id="KW-1133">Transmembrane helix</keyword>
<dbReference type="GO" id="GO:0005886">
    <property type="term" value="C:plasma membrane"/>
    <property type="evidence" value="ECO:0007669"/>
    <property type="project" value="TreeGrafter"/>
</dbReference>
<feature type="transmembrane region" description="Helical" evidence="1">
    <location>
        <begin position="54"/>
        <end position="79"/>
    </location>
</feature>
<sequence length="361" mass="40456">MHRKNDRSGNAQNESWMRLHCYMTGALTLAAAVLELIMAFALNRIEGFVSAEPVLYIIKYLITPVTINCVLVLVGMLAMKNRWLSRQTRQTMVSLCMAGVCLVLYEVHSLFPALILLPVVAIMLTTSYGDYRLTSITAGVCLLGVPVVDLLVVWDSTQRHRLENTENRINWLLSIVMLLGCYLLCLASIYYERQRIQQAARQKWELRRDGLTGLLNRTALNDRLGQLCAGGQGVLVMVDLDGFKQLNDTMGHLKGDACLQKVAAILRSRAGEEAAFRYGGDEFCLVFHAPELRRIVQACEQIGRSLEEMEDFSPCRVGASFGVAEYRPGMTPAQLLKNADSALYRAKEKRGSVCLWKEQTE</sequence>
<accession>A0A4R1QSR6</accession>
<dbReference type="InterPro" id="IPR000160">
    <property type="entry name" value="GGDEF_dom"/>
</dbReference>
<feature type="transmembrane region" description="Helical" evidence="1">
    <location>
        <begin position="169"/>
        <end position="191"/>
    </location>
</feature>
<evidence type="ECO:0000256" key="1">
    <source>
        <dbReference type="SAM" id="Phobius"/>
    </source>
</evidence>
<dbReference type="GO" id="GO:0043709">
    <property type="term" value="P:cell adhesion involved in single-species biofilm formation"/>
    <property type="evidence" value="ECO:0007669"/>
    <property type="project" value="TreeGrafter"/>
</dbReference>
<dbReference type="PANTHER" id="PTHR45138">
    <property type="entry name" value="REGULATORY COMPONENTS OF SENSORY TRANSDUCTION SYSTEM"/>
    <property type="match status" value="1"/>
</dbReference>
<dbReference type="NCBIfam" id="TIGR00254">
    <property type="entry name" value="GGDEF"/>
    <property type="match status" value="1"/>
</dbReference>
<organism evidence="3 4">
    <name type="scientific">Allofournierella massiliensis</name>
    <dbReference type="NCBI Taxonomy" id="1650663"/>
    <lineage>
        <taxon>Bacteria</taxon>
        <taxon>Bacillati</taxon>
        <taxon>Bacillota</taxon>
        <taxon>Clostridia</taxon>
        <taxon>Eubacteriales</taxon>
        <taxon>Oscillospiraceae</taxon>
        <taxon>Allofournierella</taxon>
    </lineage>
</organism>
<dbReference type="GO" id="GO:0052621">
    <property type="term" value="F:diguanylate cyclase activity"/>
    <property type="evidence" value="ECO:0007669"/>
    <property type="project" value="TreeGrafter"/>
</dbReference>
<dbReference type="SUPFAM" id="SSF55073">
    <property type="entry name" value="Nucleotide cyclase"/>
    <property type="match status" value="1"/>
</dbReference>
<feature type="transmembrane region" description="Helical" evidence="1">
    <location>
        <begin position="21"/>
        <end position="42"/>
    </location>
</feature>
<dbReference type="PANTHER" id="PTHR45138:SF9">
    <property type="entry name" value="DIGUANYLATE CYCLASE DGCM-RELATED"/>
    <property type="match status" value="1"/>
</dbReference>
<name>A0A4R1QSR6_9FIRM</name>